<name>A0A4V3JQT8_9LEPT</name>
<dbReference type="Proteomes" id="UP000297693">
    <property type="component" value="Unassembled WGS sequence"/>
</dbReference>
<sequence length="486" mass="53148">MNGFWAVDFSTGEDKCIAVTKKAEGSSVIIYEEDGLSDLRESYGIGNPSYTTVLNEINNVMLAKVIAATGEPSDINNDKKIAIVFANLSGSSSGNTYVAGYFNPLDLFKSPGYGIRSNEREVLFIDGFLLVAAAEDSAKKSKPNDYYSTIAHEFQHLVRFPFEIGKGNLTAPIPYPTTYAELYAVTYTDELWINEGTSEVVSDIAGYGPQSSRLACLRSDPSYGCANSINGKSLYDFIGRISDYSYSYAFMKFVYENSGNSVDKRNTFLKATIRGTTSNSSLHARGMTSLGSTYISQAEKYNSSILLTFNGQVTTRLSTAFHANFFRYPNATTTVAKYDLSSTDSDLSSGTGNALLTTYPLPTSLTQLTSNPSVINLVNNSPTSFELEPGQMFRVSGTAPTLTAKTNVNLVKNGTTEYFIFNGVTTETSGYTTATTSIRSEDEPTVQFPLTKPVWSPSKIDSVAGVDPSKYLRDRHLWMSRRVFGQ</sequence>
<organism evidence="1 2">
    <name type="scientific">Leptospira ognonensis</name>
    <dbReference type="NCBI Taxonomy" id="2484945"/>
    <lineage>
        <taxon>Bacteria</taxon>
        <taxon>Pseudomonadati</taxon>
        <taxon>Spirochaetota</taxon>
        <taxon>Spirochaetia</taxon>
        <taxon>Leptospirales</taxon>
        <taxon>Leptospiraceae</taxon>
        <taxon>Leptospira</taxon>
    </lineage>
</organism>
<evidence type="ECO:0000313" key="2">
    <source>
        <dbReference type="Proteomes" id="UP000297693"/>
    </source>
</evidence>
<gene>
    <name evidence="1" type="ORF">EHQ58_15170</name>
</gene>
<reference evidence="1" key="1">
    <citation type="journal article" date="2019" name="PLoS Negl. Trop. Dis.">
        <title>Revisiting the worldwide diversity of Leptospira species in the environment.</title>
        <authorList>
            <person name="Vincent A.T."/>
            <person name="Schiettekatte O."/>
            <person name="Bourhy P."/>
            <person name="Veyrier F.J."/>
            <person name="Picardeau M."/>
        </authorList>
    </citation>
    <scope>NUCLEOTIDE SEQUENCE [LARGE SCALE GENOMIC DNA]</scope>
    <source>
        <strain evidence="1">201702476</strain>
    </source>
</reference>
<keyword evidence="2" id="KW-1185">Reference proteome</keyword>
<comment type="caution">
    <text evidence="1">The sequence shown here is derived from an EMBL/GenBank/DDBJ whole genome shotgun (WGS) entry which is preliminary data.</text>
</comment>
<evidence type="ECO:0008006" key="3">
    <source>
        <dbReference type="Google" id="ProtNLM"/>
    </source>
</evidence>
<proteinExistence type="predicted"/>
<accession>A0A4V3JQT8</accession>
<dbReference type="EMBL" id="RQGD01000039">
    <property type="protein sequence ID" value="TGL57126.1"/>
    <property type="molecule type" value="Genomic_DNA"/>
</dbReference>
<protein>
    <recommendedName>
        <fullName evidence="3">Peptidase MA family protein</fullName>
    </recommendedName>
</protein>
<dbReference type="RefSeq" id="WP_135624754.1">
    <property type="nucleotide sequence ID" value="NZ_RQGD01000039.1"/>
</dbReference>
<evidence type="ECO:0000313" key="1">
    <source>
        <dbReference type="EMBL" id="TGL57126.1"/>
    </source>
</evidence>
<dbReference type="AlphaFoldDB" id="A0A4V3JQT8"/>
<dbReference type="OrthoDB" id="338571at2"/>